<dbReference type="InterPro" id="IPR002110">
    <property type="entry name" value="Ankyrin_rpt"/>
</dbReference>
<dbReference type="PANTHER" id="PTHR24121">
    <property type="entry name" value="NO MECHANORECEPTOR POTENTIAL C, ISOFORM D-RELATED"/>
    <property type="match status" value="1"/>
</dbReference>
<name>A0AAV9VLC1_9PEZI</name>
<dbReference type="SUPFAM" id="SSF52540">
    <property type="entry name" value="P-loop containing nucleoside triphosphate hydrolases"/>
    <property type="match status" value="1"/>
</dbReference>
<comment type="caution">
    <text evidence="3">The sequence shown here is derived from an EMBL/GenBank/DDBJ whole genome shotgun (WGS) entry which is preliminary data.</text>
</comment>
<dbReference type="Gene3D" id="3.40.50.300">
    <property type="entry name" value="P-loop containing nucleotide triphosphate hydrolases"/>
    <property type="match status" value="1"/>
</dbReference>
<sequence length="953" mass="107330">MDELPVNKASRGPTTAEDAPGESSFTPEDFRDGLAPRDSDVFLLLIGPKGSGKTSFILNCTDNKDLAHGDNPWRCFSQPYKADQVKEGKPTEEPRIYRCELDPSTNIYLIDTPGFGYSVKKDAEAFQELADFLTKAYWSIPIHGVLYFQSILENSIDGSFEYMDICGRICGPNTKKIVTLVTTKWADFVAANSGLEEEEEKGKVGYWKHGARFFLNYYSGDTYAKDDGGYYRHMTNSTESAMKLLERFKTYGSQSRPIPVPLLIQEELVLKHYRLSETMAGREFGEHYNREVERLSAEITEFRDALGEYDSQPTDQASSTFMNEIEIALDDVKLERGRYNMALEVLESLDCETRFSKTLRGEKAQREVNDANNRRTIDGLYARIAYIAKEDIRKGNLPTSSIDTVRRYLRRGPAIRISSFAPSGEPDRFEDFMAGMAEFDQMVTSRVTPLESYLDPLNSRTSSNFTLRHETKLHAAARDGPLEAVNELLETLPNIPVCLIRRDNRGFLPLHSAVSSGNLVIVQKLLSMMSELATYTQDNHGYSPLALALINKQWNIVSVLASSYALGLPIANGFAFKELLQSPTEVLNMFLNLSRKDSRFWGLRTEDGNTILHVAMGLNSGHARLCFDVIQNSPTKELDELLNHTNIYGLTAIAQAAANGKRENIAEFARRFKSRVRIREIVNRRSRFGSPFFLATTRGHLECAQALLLLGAKESNLELCGMSTRDWIKFCTGSIDTKEKKKEEALESSQEKLATTVNFEQWTLYLEVVTGRARRYILEKHHTELLAAPILLCHLSQSYFNIADRVATVTAARTKDTSALLLHTDEIKNGITLYVLYLHTLRTQYGYSIRRCSSCSSKLGVEFYHCIMCPLADFCAKCYNDRPVGLSLGNGMQNCNCLPYHPWVKVDMASYVADASAVAELFTRLRKQEDYSIPEPEGPTGGVTGNAWDQTYT</sequence>
<dbReference type="Pfam" id="PF12796">
    <property type="entry name" value="Ank_2"/>
    <property type="match status" value="1"/>
</dbReference>
<feature type="region of interest" description="Disordered" evidence="2">
    <location>
        <begin position="1"/>
        <end position="33"/>
    </location>
</feature>
<dbReference type="PROSITE" id="PS50088">
    <property type="entry name" value="ANK_REPEAT"/>
    <property type="match status" value="1"/>
</dbReference>
<feature type="repeat" description="ANK" evidence="1">
    <location>
        <begin position="505"/>
        <end position="537"/>
    </location>
</feature>
<evidence type="ECO:0000313" key="4">
    <source>
        <dbReference type="Proteomes" id="UP001373714"/>
    </source>
</evidence>
<dbReference type="InterPro" id="IPR036770">
    <property type="entry name" value="Ankyrin_rpt-contain_sf"/>
</dbReference>
<keyword evidence="1" id="KW-0040">ANK repeat</keyword>
<dbReference type="SUPFAM" id="SSF48403">
    <property type="entry name" value="Ankyrin repeat"/>
    <property type="match status" value="1"/>
</dbReference>
<feature type="region of interest" description="Disordered" evidence="2">
    <location>
        <begin position="932"/>
        <end position="953"/>
    </location>
</feature>
<dbReference type="InterPro" id="IPR027417">
    <property type="entry name" value="P-loop_NTPase"/>
</dbReference>
<dbReference type="Proteomes" id="UP001373714">
    <property type="component" value="Unassembled WGS sequence"/>
</dbReference>
<dbReference type="EMBL" id="JAVHNS010000001">
    <property type="protein sequence ID" value="KAK6362914.1"/>
    <property type="molecule type" value="Genomic_DNA"/>
</dbReference>
<dbReference type="AlphaFoldDB" id="A0AAV9VLC1"/>
<organism evidence="3 4">
    <name type="scientific">Orbilia blumenaviensis</name>
    <dbReference type="NCBI Taxonomy" id="1796055"/>
    <lineage>
        <taxon>Eukaryota</taxon>
        <taxon>Fungi</taxon>
        <taxon>Dikarya</taxon>
        <taxon>Ascomycota</taxon>
        <taxon>Pezizomycotina</taxon>
        <taxon>Orbiliomycetes</taxon>
        <taxon>Orbiliales</taxon>
        <taxon>Orbiliaceae</taxon>
        <taxon>Orbilia</taxon>
    </lineage>
</organism>
<protein>
    <submittedName>
        <fullName evidence="3">Uncharacterized protein</fullName>
    </submittedName>
</protein>
<dbReference type="Gene3D" id="1.25.40.20">
    <property type="entry name" value="Ankyrin repeat-containing domain"/>
    <property type="match status" value="2"/>
</dbReference>
<proteinExistence type="predicted"/>
<dbReference type="SMART" id="SM00248">
    <property type="entry name" value="ANK"/>
    <property type="match status" value="6"/>
</dbReference>
<accession>A0AAV9VLC1</accession>
<evidence type="ECO:0000313" key="3">
    <source>
        <dbReference type="EMBL" id="KAK6362914.1"/>
    </source>
</evidence>
<keyword evidence="4" id="KW-1185">Reference proteome</keyword>
<evidence type="ECO:0000256" key="1">
    <source>
        <dbReference type="PROSITE-ProRule" id="PRU00023"/>
    </source>
</evidence>
<gene>
    <name evidence="3" type="ORF">TWF730_000366</name>
</gene>
<evidence type="ECO:0000256" key="2">
    <source>
        <dbReference type="SAM" id="MobiDB-lite"/>
    </source>
</evidence>
<reference evidence="3 4" key="1">
    <citation type="submission" date="2019-10" db="EMBL/GenBank/DDBJ databases">
        <authorList>
            <person name="Palmer J.M."/>
        </authorList>
    </citation>
    <scope>NUCLEOTIDE SEQUENCE [LARGE SCALE GENOMIC DNA]</scope>
    <source>
        <strain evidence="3 4">TWF730</strain>
    </source>
</reference>
<dbReference type="PANTHER" id="PTHR24121:SF23">
    <property type="entry name" value="NO MECHANORECEPTOR POTENTIAL C, ISOFORM H"/>
    <property type="match status" value="1"/>
</dbReference>